<reference evidence="2" key="1">
    <citation type="journal article" date="2022" name="Mol. Ecol. Resour.">
        <title>The genomes of chicory, endive, great burdock and yacon provide insights into Asteraceae palaeo-polyploidization history and plant inulin production.</title>
        <authorList>
            <person name="Fan W."/>
            <person name="Wang S."/>
            <person name="Wang H."/>
            <person name="Wang A."/>
            <person name="Jiang F."/>
            <person name="Liu H."/>
            <person name="Zhao H."/>
            <person name="Xu D."/>
            <person name="Zhang Y."/>
        </authorList>
    </citation>
    <scope>NUCLEOTIDE SEQUENCE [LARGE SCALE GENOMIC DNA]</scope>
    <source>
        <strain evidence="2">cv. Yunnan</strain>
    </source>
</reference>
<proteinExistence type="predicted"/>
<sequence>MVSSKDFKTAANFKVSKGVGSNIATKSQKHLLENRGPHGIPCSLNSYPFAFSKIQEQLVQAAPYASFQHEDGFLVRHHTKLEGGRNVYWVPREGIISCMLFESCQQEIAFRFQKANIATKSQKHLLENRGPHGIPCSLNSYPFAFSKIQEQLVQAAPYASFQHEDGFLVRHHTKLEGGRNVYWVPREGIISCSCHHFELSGILCRHALRVLSTGNCFQIPERYAINTSAKLLQNSLSDHTERVQLLQGMVSNLVTESAKSKDRVDIAMEHVSVLLSRIRDHPLPFSRYARNDCFT</sequence>
<accession>A0ACB9ARZ8</accession>
<dbReference type="Proteomes" id="UP001056120">
    <property type="component" value="Linkage Group LG24"/>
</dbReference>
<dbReference type="EMBL" id="CM042041">
    <property type="protein sequence ID" value="KAI3712419.1"/>
    <property type="molecule type" value="Genomic_DNA"/>
</dbReference>
<reference evidence="1 2" key="2">
    <citation type="journal article" date="2022" name="Mol. Ecol. Resour.">
        <title>The genomes of chicory, endive, great burdock and yacon provide insights into Asteraceae paleo-polyploidization history and plant inulin production.</title>
        <authorList>
            <person name="Fan W."/>
            <person name="Wang S."/>
            <person name="Wang H."/>
            <person name="Wang A."/>
            <person name="Jiang F."/>
            <person name="Liu H."/>
            <person name="Zhao H."/>
            <person name="Xu D."/>
            <person name="Zhang Y."/>
        </authorList>
    </citation>
    <scope>NUCLEOTIDE SEQUENCE [LARGE SCALE GENOMIC DNA]</scope>
    <source>
        <strain evidence="2">cv. Yunnan</strain>
        <tissue evidence="1">Leaves</tissue>
    </source>
</reference>
<keyword evidence="2" id="KW-1185">Reference proteome</keyword>
<evidence type="ECO:0000313" key="1">
    <source>
        <dbReference type="EMBL" id="KAI3712419.1"/>
    </source>
</evidence>
<evidence type="ECO:0000313" key="2">
    <source>
        <dbReference type="Proteomes" id="UP001056120"/>
    </source>
</evidence>
<organism evidence="1 2">
    <name type="scientific">Smallanthus sonchifolius</name>
    <dbReference type="NCBI Taxonomy" id="185202"/>
    <lineage>
        <taxon>Eukaryota</taxon>
        <taxon>Viridiplantae</taxon>
        <taxon>Streptophyta</taxon>
        <taxon>Embryophyta</taxon>
        <taxon>Tracheophyta</taxon>
        <taxon>Spermatophyta</taxon>
        <taxon>Magnoliopsida</taxon>
        <taxon>eudicotyledons</taxon>
        <taxon>Gunneridae</taxon>
        <taxon>Pentapetalae</taxon>
        <taxon>asterids</taxon>
        <taxon>campanulids</taxon>
        <taxon>Asterales</taxon>
        <taxon>Asteraceae</taxon>
        <taxon>Asteroideae</taxon>
        <taxon>Heliantheae alliance</taxon>
        <taxon>Millerieae</taxon>
        <taxon>Smallanthus</taxon>
    </lineage>
</organism>
<comment type="caution">
    <text evidence="1">The sequence shown here is derived from an EMBL/GenBank/DDBJ whole genome shotgun (WGS) entry which is preliminary data.</text>
</comment>
<gene>
    <name evidence="1" type="ORF">L1987_70975</name>
</gene>
<protein>
    <submittedName>
        <fullName evidence="1">Uncharacterized protein</fullName>
    </submittedName>
</protein>
<name>A0ACB9ARZ8_9ASTR</name>